<dbReference type="Pfam" id="PF04199">
    <property type="entry name" value="Cyclase"/>
    <property type="match status" value="1"/>
</dbReference>
<comment type="caution">
    <text evidence="2">The sequence shown here is derived from an EMBL/GenBank/DDBJ whole genome shotgun (WGS) entry which is preliminary data.</text>
</comment>
<comment type="similarity">
    <text evidence="1">Belongs to the Cyclase 1 superfamily.</text>
</comment>
<dbReference type="OrthoDB" id="4873631at2759"/>
<gene>
    <name evidence="2" type="ORF">ESCO_004451</name>
</gene>
<reference evidence="2 3" key="1">
    <citation type="submission" date="2015-07" db="EMBL/GenBank/DDBJ databases">
        <title>The genome of the fungus Escovopsis weberi, a specialized disease agent of ant agriculture.</title>
        <authorList>
            <person name="de Man T.J."/>
            <person name="Stajich J.E."/>
            <person name="Kubicek C.P."/>
            <person name="Chenthamara K."/>
            <person name="Atanasova L."/>
            <person name="Druzhinina I.S."/>
            <person name="Birnbaum S."/>
            <person name="Barribeau S.M."/>
            <person name="Teiling C."/>
            <person name="Suen G."/>
            <person name="Currie C."/>
            <person name="Gerardo N.M."/>
        </authorList>
    </citation>
    <scope>NUCLEOTIDE SEQUENCE [LARGE SCALE GENOMIC DNA]</scope>
</reference>
<dbReference type="InterPro" id="IPR037175">
    <property type="entry name" value="KFase_sf"/>
</dbReference>
<dbReference type="GO" id="GO:0004061">
    <property type="term" value="F:arylformamidase activity"/>
    <property type="evidence" value="ECO:0007669"/>
    <property type="project" value="InterPro"/>
</dbReference>
<dbReference type="Proteomes" id="UP000053831">
    <property type="component" value="Unassembled WGS sequence"/>
</dbReference>
<evidence type="ECO:0000313" key="3">
    <source>
        <dbReference type="Proteomes" id="UP000053831"/>
    </source>
</evidence>
<proteinExistence type="inferred from homology"/>
<accession>A0A0M8MY22</accession>
<protein>
    <recommendedName>
        <fullName evidence="4">Cyclase</fullName>
    </recommendedName>
</protein>
<name>A0A0M8MY22_ESCWE</name>
<dbReference type="PANTHER" id="PTHR34861:SF10">
    <property type="entry name" value="CYCLASE"/>
    <property type="match status" value="1"/>
</dbReference>
<dbReference type="EMBL" id="LGSR01000013">
    <property type="protein sequence ID" value="KOS21088.1"/>
    <property type="molecule type" value="Genomic_DNA"/>
</dbReference>
<keyword evidence="3" id="KW-1185">Reference proteome</keyword>
<evidence type="ECO:0000313" key="2">
    <source>
        <dbReference type="EMBL" id="KOS21088.1"/>
    </source>
</evidence>
<dbReference type="InterPro" id="IPR007325">
    <property type="entry name" value="KFase/CYL"/>
</dbReference>
<organism evidence="2 3">
    <name type="scientific">Escovopsis weberi</name>
    <dbReference type="NCBI Taxonomy" id="150374"/>
    <lineage>
        <taxon>Eukaryota</taxon>
        <taxon>Fungi</taxon>
        <taxon>Dikarya</taxon>
        <taxon>Ascomycota</taxon>
        <taxon>Pezizomycotina</taxon>
        <taxon>Sordariomycetes</taxon>
        <taxon>Hypocreomycetidae</taxon>
        <taxon>Hypocreales</taxon>
        <taxon>Hypocreaceae</taxon>
        <taxon>Escovopsis</taxon>
    </lineage>
</organism>
<dbReference type="GO" id="GO:0019441">
    <property type="term" value="P:L-tryptophan catabolic process to kynurenine"/>
    <property type="evidence" value="ECO:0007669"/>
    <property type="project" value="InterPro"/>
</dbReference>
<dbReference type="Gene3D" id="3.50.30.50">
    <property type="entry name" value="Putative cyclase"/>
    <property type="match status" value="1"/>
</dbReference>
<dbReference type="PANTHER" id="PTHR34861">
    <property type="match status" value="1"/>
</dbReference>
<dbReference type="SUPFAM" id="SSF102198">
    <property type="entry name" value="Putative cyclase"/>
    <property type="match status" value="1"/>
</dbReference>
<evidence type="ECO:0000256" key="1">
    <source>
        <dbReference type="ARBA" id="ARBA00007865"/>
    </source>
</evidence>
<sequence length="355" mass="38937">MTIKRQDAAQTLQVPDYDELPLMPGHAHRCAWGVFDKPGHKDTVGTLNFLTPEVVAAAAREVVDGVPISLNLPLNADMPVPTTRGRPQRTVTQHMDLITGQPIHAFDDEIHFNTQYSSQWDSLCHFGHHPSGLTYNNSPLSTDLLAAAQSTADNPLPTLDHWHARGCLAARGVLLDYKAFAEDTGIDFDYLRLHRITVADLEAVVAHQRTEIRPGDVLIIRTGFMELAGRFPNGQDDLSALGELFTSGGGFSGIHGGVETVRWLWNKRIAAVTGDSHAFEAFPPLKEDGSLGTVADMVLHQHLLAMLGMPIGELWDLGRLSEYCRQKGRYSFFLTSVPLNHPELIGSPSNAVAIM</sequence>
<dbReference type="AlphaFoldDB" id="A0A0M8MY22"/>
<evidence type="ECO:0008006" key="4">
    <source>
        <dbReference type="Google" id="ProtNLM"/>
    </source>
</evidence>